<evidence type="ECO:0000256" key="1">
    <source>
        <dbReference type="SAM" id="MobiDB-lite"/>
    </source>
</evidence>
<dbReference type="RefSeq" id="WP_168003509.1">
    <property type="nucleotide sequence ID" value="NZ_JAATEO010000035.1"/>
</dbReference>
<evidence type="ECO:0000313" key="2">
    <source>
        <dbReference type="EMBL" id="NJP35162.1"/>
    </source>
</evidence>
<evidence type="ECO:0000313" key="3">
    <source>
        <dbReference type="Proteomes" id="UP000783871"/>
    </source>
</evidence>
<protein>
    <recommendedName>
        <fullName evidence="4">DUF1622 domain-containing protein</fullName>
    </recommendedName>
</protein>
<gene>
    <name evidence="2" type="ORF">HCJ94_25085</name>
</gene>
<reference evidence="2 3" key="1">
    <citation type="submission" date="2020-03" db="EMBL/GenBank/DDBJ databases">
        <title>WGS of actinomycetes isolated from Thailand.</title>
        <authorList>
            <person name="Thawai C."/>
        </authorList>
    </citation>
    <scope>NUCLEOTIDE SEQUENCE [LARGE SCALE GENOMIC DNA]</scope>
    <source>
        <strain evidence="2 3">HSS6-12</strain>
    </source>
</reference>
<name>A0ABX0ZBC7_9ACTN</name>
<evidence type="ECO:0008006" key="4">
    <source>
        <dbReference type="Google" id="ProtNLM"/>
    </source>
</evidence>
<accession>A0ABX0ZBC7</accession>
<dbReference type="Proteomes" id="UP000783871">
    <property type="component" value="Unassembled WGS sequence"/>
</dbReference>
<keyword evidence="3" id="KW-1185">Reference proteome</keyword>
<dbReference type="EMBL" id="JAATEO010000035">
    <property type="protein sequence ID" value="NJP35162.1"/>
    <property type="molecule type" value="Genomic_DNA"/>
</dbReference>
<organism evidence="2 3">
    <name type="scientific">Micromonospora thermarum</name>
    <dbReference type="NCBI Taxonomy" id="2720024"/>
    <lineage>
        <taxon>Bacteria</taxon>
        <taxon>Bacillati</taxon>
        <taxon>Actinomycetota</taxon>
        <taxon>Actinomycetes</taxon>
        <taxon>Micromonosporales</taxon>
        <taxon>Micromonosporaceae</taxon>
        <taxon>Micromonospora</taxon>
    </lineage>
</organism>
<proteinExistence type="predicted"/>
<comment type="caution">
    <text evidence="2">The sequence shown here is derived from an EMBL/GenBank/DDBJ whole genome shotgun (WGS) entry which is preliminary data.</text>
</comment>
<sequence>MIHALATVTTALAAVAGLAALVGTGSGRAALRVLLDLLIAAGLLRLTVSQGWVDLAGAAAIVALRRLLWSVLTTSGRLSAPRPGKDDHGPPLTVGGGSGRSGRLTP</sequence>
<feature type="region of interest" description="Disordered" evidence="1">
    <location>
        <begin position="76"/>
        <end position="106"/>
    </location>
</feature>